<evidence type="ECO:0000256" key="2">
    <source>
        <dbReference type="RuleBase" id="RU363072"/>
    </source>
</evidence>
<dbReference type="Pfam" id="PF04966">
    <property type="entry name" value="OprB"/>
    <property type="match status" value="1"/>
</dbReference>
<proteinExistence type="inferred from homology"/>
<protein>
    <recommendedName>
        <fullName evidence="5">Porin</fullName>
    </recommendedName>
</protein>
<dbReference type="RefSeq" id="WP_164650474.1">
    <property type="nucleotide sequence ID" value="NZ_CP047476.1"/>
</dbReference>
<dbReference type="KEGG" id="vas:GT360_18760"/>
<dbReference type="EMBL" id="CP047476">
    <property type="protein sequence ID" value="QIA65574.1"/>
    <property type="molecule type" value="Genomic_DNA"/>
</dbReference>
<dbReference type="InterPro" id="IPR052932">
    <property type="entry name" value="OprB_Porin"/>
</dbReference>
<dbReference type="PANTHER" id="PTHR37944">
    <property type="entry name" value="PORIN B"/>
    <property type="match status" value="1"/>
</dbReference>
<keyword evidence="2" id="KW-0732">Signal</keyword>
<dbReference type="InterPro" id="IPR038673">
    <property type="entry name" value="OprB_sf"/>
</dbReference>
<dbReference type="GO" id="GO:0008643">
    <property type="term" value="P:carbohydrate transport"/>
    <property type="evidence" value="ECO:0007669"/>
    <property type="project" value="InterPro"/>
</dbReference>
<dbReference type="GO" id="GO:0016020">
    <property type="term" value="C:membrane"/>
    <property type="evidence" value="ECO:0007669"/>
    <property type="project" value="InterPro"/>
</dbReference>
<dbReference type="GO" id="GO:0015288">
    <property type="term" value="F:porin activity"/>
    <property type="evidence" value="ECO:0007669"/>
    <property type="project" value="InterPro"/>
</dbReference>
<sequence length="396" mass="43387">MTKAVRFLPLPLIIMSASSVASTGFNHTLTGDWAGIRSDLNANGFNFDIEYTNTLQSVVAGSEQKDLNNSHRFDMITSLDLEKMGLWEGGKLTTQLVARGGTANDFGYTGLSAPNAGQYGHDEDVFISSLFYTHQFSSATNMHIGKIDAFELLRNAPFFGGATRHGFLNLAFAAPPSGVTPPSFVGAIANHTIDNWRLSGMIYDPRDRYTDSLDMSGLFEDGVNVNLSATYNTDWFNRSSSISTSLTYSTEEGTDFSDLSATAQYKYNARVQVNHNLVERDGDSWGLYLRAALADGNPNIIDGTFVGGLGGSALFFDRPMDTWGLGYYYYDLSNALQDSINHISPELAQDESGFEAFYAYQAMPWLTLTGDIQYVVPALSTDSAAWVAGLRTNIRF</sequence>
<dbReference type="InterPro" id="IPR007049">
    <property type="entry name" value="Carb-sel_porin_OprB"/>
</dbReference>
<feature type="chain" id="PRO_5031597221" description="Porin" evidence="2">
    <location>
        <begin position="22"/>
        <end position="396"/>
    </location>
</feature>
<evidence type="ECO:0000313" key="4">
    <source>
        <dbReference type="Proteomes" id="UP000464262"/>
    </source>
</evidence>
<organism evidence="3 4">
    <name type="scientific">Vibrio astriarenae</name>
    <dbReference type="NCBI Taxonomy" id="1481923"/>
    <lineage>
        <taxon>Bacteria</taxon>
        <taxon>Pseudomonadati</taxon>
        <taxon>Pseudomonadota</taxon>
        <taxon>Gammaproteobacteria</taxon>
        <taxon>Vibrionales</taxon>
        <taxon>Vibrionaceae</taxon>
        <taxon>Vibrio</taxon>
    </lineage>
</organism>
<dbReference type="AlphaFoldDB" id="A0A7Z2T724"/>
<name>A0A7Z2T724_9VIBR</name>
<gene>
    <name evidence="3" type="ORF">GT360_18760</name>
</gene>
<evidence type="ECO:0008006" key="5">
    <source>
        <dbReference type="Google" id="ProtNLM"/>
    </source>
</evidence>
<evidence type="ECO:0000256" key="1">
    <source>
        <dbReference type="ARBA" id="ARBA00008769"/>
    </source>
</evidence>
<dbReference type="Gene3D" id="2.40.160.180">
    <property type="entry name" value="Carbohydrate-selective porin OprB"/>
    <property type="match status" value="1"/>
</dbReference>
<reference evidence="3 4" key="1">
    <citation type="submission" date="2020-01" db="EMBL/GenBank/DDBJ databases">
        <title>Whole genome and functional gene identification of agarase of Vibrio HN897.</title>
        <authorList>
            <person name="Liu Y."/>
            <person name="Zhao Z."/>
        </authorList>
    </citation>
    <scope>NUCLEOTIDE SEQUENCE [LARGE SCALE GENOMIC DNA]</scope>
    <source>
        <strain evidence="3 4">HN897</strain>
    </source>
</reference>
<dbReference type="Proteomes" id="UP000464262">
    <property type="component" value="Chromosome 2"/>
</dbReference>
<comment type="similarity">
    <text evidence="1 2">Belongs to the OprB family.</text>
</comment>
<dbReference type="PANTHER" id="PTHR37944:SF1">
    <property type="entry name" value="PORIN B"/>
    <property type="match status" value="1"/>
</dbReference>
<keyword evidence="4" id="KW-1185">Reference proteome</keyword>
<feature type="signal peptide" evidence="2">
    <location>
        <begin position="1"/>
        <end position="21"/>
    </location>
</feature>
<evidence type="ECO:0000313" key="3">
    <source>
        <dbReference type="EMBL" id="QIA65574.1"/>
    </source>
</evidence>
<accession>A0A7Z2T724</accession>